<dbReference type="RefSeq" id="WP_188998971.1">
    <property type="nucleotide sequence ID" value="NZ_BMOD01000001.1"/>
</dbReference>
<organism evidence="1 2">
    <name type="scientific">Deinococcus roseus</name>
    <dbReference type="NCBI Taxonomy" id="392414"/>
    <lineage>
        <taxon>Bacteria</taxon>
        <taxon>Thermotogati</taxon>
        <taxon>Deinococcota</taxon>
        <taxon>Deinococci</taxon>
        <taxon>Deinococcales</taxon>
        <taxon>Deinococcaceae</taxon>
        <taxon>Deinococcus</taxon>
    </lineage>
</organism>
<dbReference type="Pfam" id="PF08811">
    <property type="entry name" value="DUF1800"/>
    <property type="match status" value="1"/>
</dbReference>
<sequence length="417" mass="46628">MLKPYQGAFDQEKAAHLLRRACWGAPLSEVKEATQKGLAQTVEDLLDFRMNMAQNNPFDYRDAIKPGRGFQLTQLNWLFEMIHGPQPFRENLALMWHNHFVVGTDKVKSGSALMGYLDTLRKHALGNFTDLALAISKHPSMLRYLDNDQNVKGKPNENFSRELLELFTVGIGHYTEKDIQEGARALTGWTLKRVGKGTPEDGAEFVFAKNKHDTGSKTYLGKTGNFSGEDIVQMAAGQPATALFVSRKILRHFVSDSPTDADVKALAETWQNSKGDLRTVIREVLLSEAFFSQHAQETRIKSPIEFIVGTLRTAQIKPLDNDKYYEGLLKTLARLGQLPLAPPDVSGWSGGRNWISDATLLTRMKFAAQVSKNIKNKKGLHLSLLGKENASIENLLKDLPAEKQAYLLMVSPEYQLA</sequence>
<dbReference type="EMBL" id="BMOD01000001">
    <property type="protein sequence ID" value="GGJ20789.1"/>
    <property type="molecule type" value="Genomic_DNA"/>
</dbReference>
<dbReference type="InterPro" id="IPR014917">
    <property type="entry name" value="DUF1800"/>
</dbReference>
<accession>A0ABQ2CU66</accession>
<proteinExistence type="predicted"/>
<evidence type="ECO:0008006" key="3">
    <source>
        <dbReference type="Google" id="ProtNLM"/>
    </source>
</evidence>
<comment type="caution">
    <text evidence="1">The sequence shown here is derived from an EMBL/GenBank/DDBJ whole genome shotgun (WGS) entry which is preliminary data.</text>
</comment>
<evidence type="ECO:0000313" key="2">
    <source>
        <dbReference type="Proteomes" id="UP000632222"/>
    </source>
</evidence>
<keyword evidence="2" id="KW-1185">Reference proteome</keyword>
<dbReference type="Proteomes" id="UP000632222">
    <property type="component" value="Unassembled WGS sequence"/>
</dbReference>
<protein>
    <recommendedName>
        <fullName evidence="3">DUF1800 domain-containing protein</fullName>
    </recommendedName>
</protein>
<name>A0ABQ2CU66_9DEIO</name>
<evidence type="ECO:0000313" key="1">
    <source>
        <dbReference type="EMBL" id="GGJ20789.1"/>
    </source>
</evidence>
<reference evidence="2" key="1">
    <citation type="journal article" date="2019" name="Int. J. Syst. Evol. Microbiol.">
        <title>The Global Catalogue of Microorganisms (GCM) 10K type strain sequencing project: providing services to taxonomists for standard genome sequencing and annotation.</title>
        <authorList>
            <consortium name="The Broad Institute Genomics Platform"/>
            <consortium name="The Broad Institute Genome Sequencing Center for Infectious Disease"/>
            <person name="Wu L."/>
            <person name="Ma J."/>
        </authorList>
    </citation>
    <scope>NUCLEOTIDE SEQUENCE [LARGE SCALE GENOMIC DNA]</scope>
    <source>
        <strain evidence="2">JCM 14370</strain>
    </source>
</reference>
<gene>
    <name evidence="1" type="ORF">GCM10008938_03750</name>
</gene>